<name>A0A524RVC2_9CHRO</name>
<dbReference type="EC" id="2.1.1.329" evidence="4"/>
<evidence type="ECO:0000256" key="1">
    <source>
        <dbReference type="ARBA" id="ARBA00022603"/>
    </source>
</evidence>
<sequence length="239" mass="26229">MGPSPSVFNRDDADQVVDLFEQIAPHYDRLNDLLSLGLHRHWKRRALRWLSPRPGQALLDLCCGSGDLALLMAAAVRPGGSVLGLDAAAAPLALARRRSARQPWLSLDWLQGDALATGLEAETFDAVAMAYGLRNLSDPAAGLAEVLRLLRPGGRAAVLDFNRPEDERVAAFQRAYLRRLVVPVARRAGLEPHYAYLERSIAHFPTAARQEQLAGEVGFSHARHRPLAVGLMGLLELRR</sequence>
<evidence type="ECO:0000256" key="4">
    <source>
        <dbReference type="HAMAP-Rule" id="MF_01982"/>
    </source>
</evidence>
<comment type="caution">
    <text evidence="5">The sequence shown here is derived from an EMBL/GenBank/DDBJ whole genome shotgun (WGS) entry which is preliminary data.</text>
</comment>
<dbReference type="EMBL" id="SRMN01000012">
    <property type="protein sequence ID" value="TGH27294.1"/>
    <property type="molecule type" value="Genomic_DNA"/>
</dbReference>
<dbReference type="HAMAP" id="MF_01813">
    <property type="entry name" value="MenG_UbiE_methyltr"/>
    <property type="match status" value="1"/>
</dbReference>
<dbReference type="InterPro" id="IPR004033">
    <property type="entry name" value="UbiE/COQ5_MeTrFase"/>
</dbReference>
<dbReference type="InterPro" id="IPR023576">
    <property type="entry name" value="UbiE/COQ5_MeTrFase_CS"/>
</dbReference>
<dbReference type="InterPro" id="IPR029063">
    <property type="entry name" value="SAM-dependent_MTases_sf"/>
</dbReference>
<dbReference type="Pfam" id="PF01209">
    <property type="entry name" value="Ubie_methyltran"/>
    <property type="match status" value="1"/>
</dbReference>
<dbReference type="PROSITE" id="PS51608">
    <property type="entry name" value="SAM_MT_UBIE"/>
    <property type="match status" value="1"/>
</dbReference>
<dbReference type="GO" id="GO:0052624">
    <property type="term" value="F:2-phytyl-1,4-naphthoquinone methyltransferase activity"/>
    <property type="evidence" value="ECO:0007669"/>
    <property type="project" value="UniProtKB-EC"/>
</dbReference>
<comment type="catalytic activity">
    <reaction evidence="4">
        <text>demethylphylloquinol + S-adenosyl-L-methionine = phylloquinol + S-adenosyl-L-homocysteine + H(+)</text>
        <dbReference type="Rhea" id="RHEA:40551"/>
        <dbReference type="ChEBI" id="CHEBI:15378"/>
        <dbReference type="ChEBI" id="CHEBI:28433"/>
        <dbReference type="ChEBI" id="CHEBI:57856"/>
        <dbReference type="ChEBI" id="CHEBI:59789"/>
        <dbReference type="ChEBI" id="CHEBI:87844"/>
        <dbReference type="EC" id="2.1.1.329"/>
    </reaction>
</comment>
<proteinExistence type="inferred from homology"/>
<dbReference type="SUPFAM" id="SSF53335">
    <property type="entry name" value="S-adenosyl-L-methionine-dependent methyltransferases"/>
    <property type="match status" value="1"/>
</dbReference>
<dbReference type="CDD" id="cd02440">
    <property type="entry name" value="AdoMet_MTases"/>
    <property type="match status" value="1"/>
</dbReference>
<dbReference type="GO" id="GO:0042372">
    <property type="term" value="P:phylloquinone biosynthetic process"/>
    <property type="evidence" value="ECO:0007669"/>
    <property type="project" value="UniProtKB-UniRule"/>
</dbReference>
<dbReference type="PANTHER" id="PTHR43591:SF24">
    <property type="entry name" value="2-METHOXY-6-POLYPRENYL-1,4-BENZOQUINOL METHYLASE, MITOCHONDRIAL"/>
    <property type="match status" value="1"/>
</dbReference>
<dbReference type="NCBIfam" id="NF001244">
    <property type="entry name" value="PRK00216.1-5"/>
    <property type="match status" value="1"/>
</dbReference>
<accession>A0A524RVC2</accession>
<dbReference type="AlphaFoldDB" id="A0A524RVC2"/>
<keyword evidence="1 4" id="KW-0489">Methyltransferase</keyword>
<evidence type="ECO:0000256" key="3">
    <source>
        <dbReference type="ARBA" id="ARBA00022691"/>
    </source>
</evidence>
<evidence type="ECO:0000313" key="5">
    <source>
        <dbReference type="EMBL" id="TGH27294.1"/>
    </source>
</evidence>
<dbReference type="PANTHER" id="PTHR43591">
    <property type="entry name" value="METHYLTRANSFERASE"/>
    <property type="match status" value="1"/>
</dbReference>
<comment type="function">
    <text evidence="4">Methyltransferase required for the conversion of 2-phytyl-1,4-beta-naphthoquinol to phylloquinol.</text>
</comment>
<protein>
    <recommendedName>
        <fullName evidence="4">2-phytyl-1,4-naphtoquinone methyltransferase</fullName>
        <ecNumber evidence="4">2.1.1.329</ecNumber>
    </recommendedName>
    <alternativeName>
        <fullName evidence="4">Demethylphylloquinone methyltransferase</fullName>
    </alternativeName>
</protein>
<dbReference type="UniPathway" id="UPA00995"/>
<evidence type="ECO:0000256" key="2">
    <source>
        <dbReference type="ARBA" id="ARBA00022679"/>
    </source>
</evidence>
<dbReference type="InterPro" id="IPR032904">
    <property type="entry name" value="MenG"/>
</dbReference>
<organism evidence="5 6">
    <name type="scientific">Aphanocapsa feldmannii 277cI</name>
    <dbReference type="NCBI Taxonomy" id="2507554"/>
    <lineage>
        <taxon>Bacteria</taxon>
        <taxon>Bacillati</taxon>
        <taxon>Cyanobacteriota</taxon>
        <taxon>Cyanophyceae</taxon>
        <taxon>Oscillatoriophycideae</taxon>
        <taxon>Chroococcales</taxon>
        <taxon>Microcystaceae</taxon>
        <taxon>Aphanocapsa</taxon>
    </lineage>
</organism>
<comment type="similarity">
    <text evidence="4">Belongs to the class I-like SAM-binding methyltransferase superfamily. MenG/UbiE family.</text>
</comment>
<dbReference type="Proteomes" id="UP000315454">
    <property type="component" value="Unassembled WGS sequence"/>
</dbReference>
<keyword evidence="3 4" id="KW-0949">S-adenosyl-L-methionine</keyword>
<dbReference type="Gene3D" id="3.40.50.150">
    <property type="entry name" value="Vaccinia Virus protein VP39"/>
    <property type="match status" value="1"/>
</dbReference>
<gene>
    <name evidence="5" type="primary">ubiE</name>
    <name evidence="4" type="synonym">menG</name>
    <name evidence="5" type="ORF">ERJ68_01390</name>
</gene>
<comment type="pathway">
    <text evidence="4">Cofactor biosynthesis; phylloquinone biosynthesis.</text>
</comment>
<dbReference type="NCBIfam" id="TIGR01934">
    <property type="entry name" value="MenG_MenH_UbiE"/>
    <property type="match status" value="1"/>
</dbReference>
<dbReference type="HAMAP" id="MF_01982">
    <property type="entry name" value="MenG_phylloquinone_subfam"/>
    <property type="match status" value="1"/>
</dbReference>
<keyword evidence="2 4" id="KW-0808">Transferase</keyword>
<evidence type="ECO:0000313" key="6">
    <source>
        <dbReference type="Proteomes" id="UP000315454"/>
    </source>
</evidence>
<reference evidence="5 6" key="1">
    <citation type="journal article" date="2019" name="mSystems">
        <title>Life at home and on the roam: Genomic adaptions reflect the dual lifestyle of an intracellular, facultative symbiont.</title>
        <authorList>
            <person name="Burgsdorf I."/>
        </authorList>
    </citation>
    <scope>NUCLEOTIDE SEQUENCE [LARGE SCALE GENOMIC DNA]</scope>
    <source>
        <strain evidence="5">277cI</strain>
    </source>
</reference>
<dbReference type="PROSITE" id="PS01183">
    <property type="entry name" value="UBIE_1"/>
    <property type="match status" value="1"/>
</dbReference>
<dbReference type="GO" id="GO:0032259">
    <property type="term" value="P:methylation"/>
    <property type="evidence" value="ECO:0007669"/>
    <property type="project" value="UniProtKB-KW"/>
</dbReference>